<name>A0A514D710_9VIRU</name>
<keyword evidence="9" id="KW-0460">Magnesium</keyword>
<evidence type="ECO:0000256" key="4">
    <source>
        <dbReference type="ARBA" id="ARBA00022695"/>
    </source>
</evidence>
<dbReference type="Pfam" id="PF03431">
    <property type="entry name" value="RNA_replicase_B"/>
    <property type="match status" value="1"/>
</dbReference>
<evidence type="ECO:0000256" key="6">
    <source>
        <dbReference type="ARBA" id="ARBA00022953"/>
    </source>
</evidence>
<feature type="binding site" evidence="9">
    <location>
        <position position="354"/>
    </location>
    <ligand>
        <name>Mg(2+)</name>
        <dbReference type="ChEBI" id="CHEBI:18420"/>
        <label>2</label>
    </ligand>
</feature>
<evidence type="ECO:0000256" key="5">
    <source>
        <dbReference type="ARBA" id="ARBA00022741"/>
    </source>
</evidence>
<reference evidence="11" key="1">
    <citation type="submission" date="2019-05" db="EMBL/GenBank/DDBJ databases">
        <title>Metatranscriptomic reconstruction reveals RNA viruses with the potential to shape carbon cycling in soil.</title>
        <authorList>
            <person name="Starr E.P."/>
            <person name="Nuccio E."/>
            <person name="Pett-Ridge J."/>
            <person name="Banfield J.F."/>
            <person name="Firestone M.K."/>
        </authorList>
    </citation>
    <scope>NUCLEOTIDE SEQUENCE</scope>
    <source>
        <strain evidence="11">H1_Bulk_Litter_4_scaffold_482</strain>
    </source>
</reference>
<dbReference type="EMBL" id="MN034792">
    <property type="protein sequence ID" value="QDH89401.1"/>
    <property type="molecule type" value="Genomic_RNA"/>
</dbReference>
<evidence type="ECO:0000256" key="7">
    <source>
        <dbReference type="ARBA" id="ARBA00030248"/>
    </source>
</evidence>
<keyword evidence="5" id="KW-0547">Nucleotide-binding</keyword>
<proteinExistence type="predicted"/>
<feature type="binding site" evidence="9">
    <location>
        <position position="271"/>
    </location>
    <ligand>
        <name>Mg(2+)</name>
        <dbReference type="ChEBI" id="CHEBI:18420"/>
        <label>2</label>
    </ligand>
</feature>
<dbReference type="InterPro" id="IPR007096">
    <property type="entry name" value="RNA-dir_Rpol_cat_phage"/>
</dbReference>
<feature type="binding site" evidence="9">
    <location>
        <position position="355"/>
    </location>
    <ligand>
        <name>Mg(2+)</name>
        <dbReference type="ChEBI" id="CHEBI:18420"/>
        <label>2</label>
    </ligand>
</feature>
<keyword evidence="4" id="KW-0548">Nucleotidyltransferase</keyword>
<dbReference type="EC" id="2.7.7.48" evidence="1"/>
<dbReference type="GO" id="GO:0039694">
    <property type="term" value="P:viral RNA genome replication"/>
    <property type="evidence" value="ECO:0007669"/>
    <property type="project" value="InterPro"/>
</dbReference>
<evidence type="ECO:0000256" key="3">
    <source>
        <dbReference type="ARBA" id="ARBA00022679"/>
    </source>
</evidence>
<keyword evidence="6" id="KW-0693">Viral RNA replication</keyword>
<evidence type="ECO:0000256" key="9">
    <source>
        <dbReference type="PIRSR" id="PIRSR605093-1"/>
    </source>
</evidence>
<protein>
    <recommendedName>
        <fullName evidence="1">RNA-directed RNA polymerase</fullName>
        <ecNumber evidence="1">2.7.7.48</ecNumber>
    </recommendedName>
    <alternativeName>
        <fullName evidence="7">RNA replicase beta chain</fullName>
    </alternativeName>
</protein>
<dbReference type="GO" id="GO:0003968">
    <property type="term" value="F:RNA-directed RNA polymerase activity"/>
    <property type="evidence" value="ECO:0007669"/>
    <property type="project" value="UniProtKB-KW"/>
</dbReference>
<keyword evidence="9" id="KW-0479">Metal-binding</keyword>
<dbReference type="PROSITE" id="PS50522">
    <property type="entry name" value="RDRP_PHAGE"/>
    <property type="match status" value="1"/>
</dbReference>
<feature type="domain" description="RdRp catalytic" evidence="10">
    <location>
        <begin position="256"/>
        <end position="386"/>
    </location>
</feature>
<evidence type="ECO:0000256" key="1">
    <source>
        <dbReference type="ARBA" id="ARBA00012494"/>
    </source>
</evidence>
<organism evidence="11">
    <name type="scientific">Leviviridae sp</name>
    <dbReference type="NCBI Taxonomy" id="2027243"/>
    <lineage>
        <taxon>Viruses</taxon>
        <taxon>Riboviria</taxon>
        <taxon>Orthornavirae</taxon>
        <taxon>Lenarviricota</taxon>
        <taxon>Leviviricetes</taxon>
        <taxon>Norzivirales</taxon>
        <taxon>Fiersviridae</taxon>
    </lineage>
</organism>
<evidence type="ECO:0000256" key="2">
    <source>
        <dbReference type="ARBA" id="ARBA00022484"/>
    </source>
</evidence>
<dbReference type="InterPro" id="IPR005093">
    <property type="entry name" value="RNArep_beta"/>
</dbReference>
<comment type="catalytic activity">
    <reaction evidence="8">
        <text>RNA(n) + a ribonucleoside 5'-triphosphate = RNA(n+1) + diphosphate</text>
        <dbReference type="Rhea" id="RHEA:21248"/>
        <dbReference type="Rhea" id="RHEA-COMP:14527"/>
        <dbReference type="Rhea" id="RHEA-COMP:17342"/>
        <dbReference type="ChEBI" id="CHEBI:33019"/>
        <dbReference type="ChEBI" id="CHEBI:61557"/>
        <dbReference type="ChEBI" id="CHEBI:140395"/>
        <dbReference type="EC" id="2.7.7.48"/>
    </reaction>
</comment>
<comment type="cofactor">
    <cofactor evidence="9">
        <name>Mg(2+)</name>
        <dbReference type="ChEBI" id="CHEBI:18420"/>
    </cofactor>
    <text evidence="9">Binds 2 Mg(2+) per subunit.</text>
</comment>
<accession>A0A514D710</accession>
<evidence type="ECO:0000259" key="10">
    <source>
        <dbReference type="PROSITE" id="PS50522"/>
    </source>
</evidence>
<evidence type="ECO:0000256" key="8">
    <source>
        <dbReference type="ARBA" id="ARBA00048744"/>
    </source>
</evidence>
<evidence type="ECO:0000313" key="11">
    <source>
        <dbReference type="EMBL" id="QDH89401.1"/>
    </source>
</evidence>
<keyword evidence="2 11" id="KW-0696">RNA-directed RNA polymerase</keyword>
<dbReference type="GO" id="GO:0000166">
    <property type="term" value="F:nucleotide binding"/>
    <property type="evidence" value="ECO:0007669"/>
    <property type="project" value="UniProtKB-KW"/>
</dbReference>
<dbReference type="GO" id="GO:0046872">
    <property type="term" value="F:metal ion binding"/>
    <property type="evidence" value="ECO:0007669"/>
    <property type="project" value="UniProtKB-KW"/>
</dbReference>
<sequence length="538" mass="60893">MPLSQPVKTLATEIFSGLATPRSLTAEILLRYGEWDQLATLAIDPNHYRSSEAYWADAQATSLLKKYEDLPTSFDKKKVAEDLFILCERQCLRTNRHLYPYINDGLLSRDFDPQNYSDVHRYIWRVRKIIADILGPCPDLVEGRFGPGATFGDKGTLTTIPDKMSSAPTFTSDAWPFLVPWSGTMWASACVVIGKVPKSVPGNRFTTVPKDSTKDRGIAIEPSLNVFYQLAYGKVIRDRLRRWGINLNEGQDIHRALAREASRKGHLATLDLNNASDTVSRNLVKLLLPRRWFSLLDSLRSKKTFFKDQWHLLEKFSSMGNGFTFELETLIFLGICLGACPEGVAGIDVFAFGDDIIIPSNRSKDVISALNFFGMTVNKGKSFTDGLFRESCGGDFFRGNRVRPYYLKKNPDQPHKVISVLNGLRASCSENEYRWLSIYPSWNFALKWLPTNVRRLRGPLALGDIVIHDEQRRWVSSWRDGIRRLKTYQPSKFQFVDLKGFSPDVVLATAVYGMPVGAGQILARDPVLDYSIQEVCYS</sequence>
<gene>
    <name evidence="11" type="ORF">H1BulkLitter4482_000001</name>
</gene>
<keyword evidence="3" id="KW-0808">Transferase</keyword>